<gene>
    <name evidence="1" type="ORF">F8237_23970</name>
</gene>
<sequence>MSGLTLAEGAGSFLFHDVGAVPGPRTMRVFSFCPGSSTRHTRIIMAMHGVDRAAAEFRDLLAPQAERNGQIVLVPEFDPDQFPGVHAYNFGGVRRPPPDNTVLPRDHWNFGVIDRLFHHVRQAIGSSRETFGLFGNSAGAQFVLRYLALNEAASVDLAVAANCGCYMLPSLTKDYPDGMGGIGLDESYLRRYLARPLVILLGDADNDPNDPHLPRWDEAMAQGPHRLARGLWHFDHCKELARGLGVALGWRLEIAPGAGHVDQLIYDQGADILIG</sequence>
<dbReference type="KEGG" id="bbet:F8237_23970"/>
<dbReference type="Proteomes" id="UP000325641">
    <property type="component" value="Chromosome"/>
</dbReference>
<evidence type="ECO:0000313" key="1">
    <source>
        <dbReference type="EMBL" id="QFI75196.1"/>
    </source>
</evidence>
<dbReference type="InterPro" id="IPR029058">
    <property type="entry name" value="AB_hydrolase_fold"/>
</dbReference>
<organism evidence="1 2">
    <name type="scientific">Bradyrhizobium betae</name>
    <dbReference type="NCBI Taxonomy" id="244734"/>
    <lineage>
        <taxon>Bacteria</taxon>
        <taxon>Pseudomonadati</taxon>
        <taxon>Pseudomonadota</taxon>
        <taxon>Alphaproteobacteria</taxon>
        <taxon>Hyphomicrobiales</taxon>
        <taxon>Nitrobacteraceae</taxon>
        <taxon>Bradyrhizobium</taxon>
    </lineage>
</organism>
<dbReference type="EMBL" id="CP044543">
    <property type="protein sequence ID" value="QFI75196.1"/>
    <property type="molecule type" value="Genomic_DNA"/>
</dbReference>
<dbReference type="SUPFAM" id="SSF53474">
    <property type="entry name" value="alpha/beta-Hydrolases"/>
    <property type="match status" value="1"/>
</dbReference>
<accession>A0A5P6PA96</accession>
<dbReference type="OrthoDB" id="332706at2"/>
<reference evidence="2" key="1">
    <citation type="submission" date="2019-10" db="EMBL/GenBank/DDBJ databases">
        <title>Complete Genome Sequence of Bradyrhizobium betae type strain PL7HG1T.</title>
        <authorList>
            <person name="Bromfield E.S.P."/>
            <person name="Cloutier S."/>
        </authorList>
    </citation>
    <scope>NUCLEOTIDE SEQUENCE [LARGE SCALE GENOMIC DNA]</scope>
    <source>
        <strain evidence="2">PL7HG1</strain>
    </source>
</reference>
<dbReference type="AlphaFoldDB" id="A0A5P6PA96"/>
<protein>
    <recommendedName>
        <fullName evidence="3">Alpha/beta hydrolase</fullName>
    </recommendedName>
</protein>
<evidence type="ECO:0000313" key="2">
    <source>
        <dbReference type="Proteomes" id="UP000325641"/>
    </source>
</evidence>
<dbReference type="RefSeq" id="WP_151648507.1">
    <property type="nucleotide sequence ID" value="NZ_CP044543.1"/>
</dbReference>
<name>A0A5P6PA96_9BRAD</name>
<proteinExistence type="predicted"/>
<evidence type="ECO:0008006" key="3">
    <source>
        <dbReference type="Google" id="ProtNLM"/>
    </source>
</evidence>
<dbReference type="Gene3D" id="3.40.50.1820">
    <property type="entry name" value="alpha/beta hydrolase"/>
    <property type="match status" value="1"/>
</dbReference>